<dbReference type="AlphaFoldDB" id="A0A5C3EUB7"/>
<dbReference type="Proteomes" id="UP000323386">
    <property type="component" value="Unassembled WGS sequence"/>
</dbReference>
<feature type="region of interest" description="Disordered" evidence="1">
    <location>
        <begin position="1"/>
        <end position="69"/>
    </location>
</feature>
<reference evidence="2 3" key="1">
    <citation type="submission" date="2018-03" db="EMBL/GenBank/DDBJ databases">
        <authorList>
            <person name="Guldener U."/>
        </authorList>
    </citation>
    <scope>NUCLEOTIDE SEQUENCE [LARGE SCALE GENOMIC DNA]</scope>
    <source>
        <strain evidence="2 3">DAOM196992</strain>
    </source>
</reference>
<protein>
    <submittedName>
        <fullName evidence="2">Uncharacterized protein</fullName>
    </submittedName>
</protein>
<sequence length="205" mass="22505">MTSKQAAMPSRNLPIDWPTGQPRRTFDPRDFSHTDRLTDRPRLSAKPSQARAKQGRAGHRKCPQARPGSEPLLRCGATLNTRRLPGLASPCRALLALARSIRGGTPTGLWNDDVRTASHPFARLLLVPPEMPRLACLRSPAPHRTAPHRTAPHRTARCATACLPASTRTHDQRRSFAGITSACPREAGRQEREPTKDAGRRVASS</sequence>
<dbReference type="OrthoDB" id="7492763at2759"/>
<name>A0A5C3EUB7_9BASI</name>
<proteinExistence type="predicted"/>
<evidence type="ECO:0000313" key="3">
    <source>
        <dbReference type="Proteomes" id="UP000323386"/>
    </source>
</evidence>
<dbReference type="EMBL" id="OOIP01000001">
    <property type="protein sequence ID" value="SPO35275.1"/>
    <property type="molecule type" value="Genomic_DNA"/>
</dbReference>
<gene>
    <name evidence="2" type="ORF">PSFLO_00746</name>
</gene>
<accession>A0A5C3EUB7</accession>
<organism evidence="2 3">
    <name type="scientific">Pseudozyma flocculosa</name>
    <dbReference type="NCBI Taxonomy" id="84751"/>
    <lineage>
        <taxon>Eukaryota</taxon>
        <taxon>Fungi</taxon>
        <taxon>Dikarya</taxon>
        <taxon>Basidiomycota</taxon>
        <taxon>Ustilaginomycotina</taxon>
        <taxon>Ustilaginomycetes</taxon>
        <taxon>Ustilaginales</taxon>
        <taxon>Ustilaginaceae</taxon>
        <taxon>Pseudozyma</taxon>
    </lineage>
</organism>
<feature type="compositionally biased region" description="Basic and acidic residues" evidence="1">
    <location>
        <begin position="24"/>
        <end position="42"/>
    </location>
</feature>
<feature type="compositionally biased region" description="Basic residues" evidence="1">
    <location>
        <begin position="53"/>
        <end position="63"/>
    </location>
</feature>
<feature type="region of interest" description="Disordered" evidence="1">
    <location>
        <begin position="169"/>
        <end position="205"/>
    </location>
</feature>
<keyword evidence="3" id="KW-1185">Reference proteome</keyword>
<evidence type="ECO:0000313" key="2">
    <source>
        <dbReference type="EMBL" id="SPO35275.1"/>
    </source>
</evidence>
<evidence type="ECO:0000256" key="1">
    <source>
        <dbReference type="SAM" id="MobiDB-lite"/>
    </source>
</evidence>
<feature type="compositionally biased region" description="Basic and acidic residues" evidence="1">
    <location>
        <begin position="186"/>
        <end position="205"/>
    </location>
</feature>